<gene>
    <name evidence="1" type="ORF">GOZ95_20425</name>
</gene>
<comment type="caution">
    <text evidence="1">The sequence shown here is derived from an EMBL/GenBank/DDBJ whole genome shotgun (WGS) entry which is preliminary data.</text>
</comment>
<dbReference type="Proteomes" id="UP000436692">
    <property type="component" value="Unassembled WGS sequence"/>
</dbReference>
<sequence length="57" mass="6016">MSALSVSRTIESVFSVYKPRMTRNAISCCGINPENLASACGENAFEAVIHSGAPVDL</sequence>
<dbReference type="RefSeq" id="WP_156550669.1">
    <property type="nucleotide sequence ID" value="NZ_JABAEJ010000010.1"/>
</dbReference>
<dbReference type="EMBL" id="WPHM01000012">
    <property type="protein sequence ID" value="MUZ59808.1"/>
    <property type="molecule type" value="Genomic_DNA"/>
</dbReference>
<reference evidence="1 2" key="1">
    <citation type="submission" date="2019-12" db="EMBL/GenBank/DDBJ databases">
        <title>Whole-genome sequencing of Allorhizobium vitis.</title>
        <authorList>
            <person name="Gan H.M."/>
            <person name="Szegedi E."/>
            <person name="Burr T."/>
            <person name="Savka M.A."/>
        </authorList>
    </citation>
    <scope>NUCLEOTIDE SEQUENCE [LARGE SCALE GENOMIC DNA]</scope>
    <source>
        <strain evidence="1 2">CG989</strain>
    </source>
</reference>
<proteinExistence type="predicted"/>
<dbReference type="AlphaFoldDB" id="A0AAE4WH80"/>
<evidence type="ECO:0000313" key="1">
    <source>
        <dbReference type="EMBL" id="MUZ59808.1"/>
    </source>
</evidence>
<evidence type="ECO:0000313" key="2">
    <source>
        <dbReference type="Proteomes" id="UP000436692"/>
    </source>
</evidence>
<accession>A0AAE4WH80</accession>
<name>A0AAE4WH80_AGRVI</name>
<organism evidence="1 2">
    <name type="scientific">Agrobacterium vitis</name>
    <name type="common">Rhizobium vitis</name>
    <dbReference type="NCBI Taxonomy" id="373"/>
    <lineage>
        <taxon>Bacteria</taxon>
        <taxon>Pseudomonadati</taxon>
        <taxon>Pseudomonadota</taxon>
        <taxon>Alphaproteobacteria</taxon>
        <taxon>Hyphomicrobiales</taxon>
        <taxon>Rhizobiaceae</taxon>
        <taxon>Rhizobium/Agrobacterium group</taxon>
        <taxon>Agrobacterium</taxon>
    </lineage>
</organism>
<protein>
    <submittedName>
        <fullName evidence="1">Uncharacterized protein</fullName>
    </submittedName>
</protein>